<dbReference type="EMBL" id="JAAAHS010000780">
    <property type="protein sequence ID" value="NBE57118.1"/>
    <property type="molecule type" value="Genomic_DNA"/>
</dbReference>
<feature type="region of interest" description="Disordered" evidence="1">
    <location>
        <begin position="1"/>
        <end position="57"/>
    </location>
</feature>
<reference evidence="2" key="1">
    <citation type="submission" date="2020-01" db="EMBL/GenBank/DDBJ databases">
        <title>Whole-genome analyses of novel actinobacteria.</title>
        <authorList>
            <person name="Sahin N."/>
        </authorList>
    </citation>
    <scope>NUCLEOTIDE SEQUENCE</scope>
    <source>
        <strain evidence="2">YC537</strain>
    </source>
</reference>
<feature type="compositionally biased region" description="Basic residues" evidence="1">
    <location>
        <begin position="33"/>
        <end position="42"/>
    </location>
</feature>
<organism evidence="2 3">
    <name type="scientific">Streptomyces boluensis</name>
    <dbReference type="NCBI Taxonomy" id="1775135"/>
    <lineage>
        <taxon>Bacteria</taxon>
        <taxon>Bacillati</taxon>
        <taxon>Actinomycetota</taxon>
        <taxon>Actinomycetes</taxon>
        <taxon>Kitasatosporales</taxon>
        <taxon>Streptomycetaceae</taxon>
        <taxon>Streptomyces</taxon>
    </lineage>
</organism>
<evidence type="ECO:0000256" key="1">
    <source>
        <dbReference type="SAM" id="MobiDB-lite"/>
    </source>
</evidence>
<keyword evidence="3" id="KW-1185">Reference proteome</keyword>
<feature type="compositionally biased region" description="Gly residues" evidence="1">
    <location>
        <begin position="47"/>
        <end position="57"/>
    </location>
</feature>
<dbReference type="Proteomes" id="UP000598297">
    <property type="component" value="Unassembled WGS sequence"/>
</dbReference>
<comment type="caution">
    <text evidence="2">The sequence shown here is derived from an EMBL/GenBank/DDBJ whole genome shotgun (WGS) entry which is preliminary data.</text>
</comment>
<name>A0A964UZE0_9ACTN</name>
<gene>
    <name evidence="2" type="ORF">GUY60_38060</name>
</gene>
<sequence length="57" mass="5880">MPPNAESCPGAYGTTPQPSGRSGGPTRTDRYIRTTHHTPRAHHVPDGAGGQGKCLAA</sequence>
<evidence type="ECO:0000313" key="2">
    <source>
        <dbReference type="EMBL" id="NBE57118.1"/>
    </source>
</evidence>
<evidence type="ECO:0000313" key="3">
    <source>
        <dbReference type="Proteomes" id="UP000598297"/>
    </source>
</evidence>
<proteinExistence type="predicted"/>
<dbReference type="AlphaFoldDB" id="A0A964UZE0"/>
<protein>
    <submittedName>
        <fullName evidence="2">Uncharacterized protein</fullName>
    </submittedName>
</protein>
<accession>A0A964UZE0</accession>